<reference evidence="2 3" key="1">
    <citation type="journal article" date="2019" name="PLoS ONE">
        <title>Genomic analyses reveal an absence of contemporary introgressive admixture between fin whales and blue whales, despite known hybrids.</title>
        <authorList>
            <person name="Westbury M.V."/>
            <person name="Petersen B."/>
            <person name="Lorenzen E.D."/>
        </authorList>
    </citation>
    <scope>NUCLEOTIDE SEQUENCE [LARGE SCALE GENOMIC DNA]</scope>
    <source>
        <strain evidence="2">FinWhale-01</strain>
    </source>
</reference>
<evidence type="ECO:0000313" key="2">
    <source>
        <dbReference type="EMBL" id="KAB0395546.1"/>
    </source>
</evidence>
<dbReference type="AlphaFoldDB" id="A0A643C5M1"/>
<organism evidence="2 3">
    <name type="scientific">Balaenoptera physalus</name>
    <name type="common">Fin whale</name>
    <name type="synonym">Balaena physalus</name>
    <dbReference type="NCBI Taxonomy" id="9770"/>
    <lineage>
        <taxon>Eukaryota</taxon>
        <taxon>Metazoa</taxon>
        <taxon>Chordata</taxon>
        <taxon>Craniata</taxon>
        <taxon>Vertebrata</taxon>
        <taxon>Euteleostomi</taxon>
        <taxon>Mammalia</taxon>
        <taxon>Eutheria</taxon>
        <taxon>Laurasiatheria</taxon>
        <taxon>Artiodactyla</taxon>
        <taxon>Whippomorpha</taxon>
        <taxon>Cetacea</taxon>
        <taxon>Mysticeti</taxon>
        <taxon>Balaenopteridae</taxon>
        <taxon>Balaenoptera</taxon>
    </lineage>
</organism>
<keyword evidence="1" id="KW-0732">Signal</keyword>
<accession>A0A643C5M1</accession>
<dbReference type="OrthoDB" id="9794641at2759"/>
<feature type="signal peptide" evidence="1">
    <location>
        <begin position="1"/>
        <end position="21"/>
    </location>
</feature>
<dbReference type="EMBL" id="SGJD01002467">
    <property type="protein sequence ID" value="KAB0395546.1"/>
    <property type="molecule type" value="Genomic_DNA"/>
</dbReference>
<feature type="chain" id="PRO_5024828485" description="Secreted protein" evidence="1">
    <location>
        <begin position="22"/>
        <end position="76"/>
    </location>
</feature>
<name>A0A643C5M1_BALPH</name>
<proteinExistence type="predicted"/>
<feature type="non-terminal residue" evidence="2">
    <location>
        <position position="76"/>
    </location>
</feature>
<keyword evidence="3" id="KW-1185">Reference proteome</keyword>
<evidence type="ECO:0000313" key="3">
    <source>
        <dbReference type="Proteomes" id="UP000437017"/>
    </source>
</evidence>
<evidence type="ECO:0008006" key="4">
    <source>
        <dbReference type="Google" id="ProtNLM"/>
    </source>
</evidence>
<sequence length="76" mass="8001">MSGLPAPTVVFLLLFLHLAQPGFRKGNPAIAQIFFSPALSSSYLCAGAIEVAVGPRGVVSTTADVSVRSRGRLWTE</sequence>
<gene>
    <name evidence="2" type="ORF">E2I00_010921</name>
</gene>
<evidence type="ECO:0000256" key="1">
    <source>
        <dbReference type="SAM" id="SignalP"/>
    </source>
</evidence>
<dbReference type="Proteomes" id="UP000437017">
    <property type="component" value="Unassembled WGS sequence"/>
</dbReference>
<protein>
    <recommendedName>
        <fullName evidence="4">Secreted protein</fullName>
    </recommendedName>
</protein>
<comment type="caution">
    <text evidence="2">The sequence shown here is derived from an EMBL/GenBank/DDBJ whole genome shotgun (WGS) entry which is preliminary data.</text>
</comment>